<evidence type="ECO:0000259" key="7">
    <source>
        <dbReference type="PROSITE" id="PS50011"/>
    </source>
</evidence>
<evidence type="ECO:0000256" key="4">
    <source>
        <dbReference type="ARBA" id="ARBA00022840"/>
    </source>
</evidence>
<dbReference type="GO" id="GO:0005524">
    <property type="term" value="F:ATP binding"/>
    <property type="evidence" value="ECO:0007669"/>
    <property type="project" value="UniProtKB-UniRule"/>
</dbReference>
<dbReference type="RefSeq" id="WP_129580854.1">
    <property type="nucleotide sequence ID" value="NZ_CP012672.1"/>
</dbReference>
<feature type="region of interest" description="Disordered" evidence="6">
    <location>
        <begin position="510"/>
        <end position="568"/>
    </location>
</feature>
<sequence>MLGQVLDGKYTIVRLLGQGGMGSVYEAIELVSDRRVAIKVIRAEKKLSDDLVRRFRREAKAAMAAASPHIAQVLDAGVEPATGAPYMAMEYLAGGDLEDLLRRLGPLPPDLALRIVGQACMGVQHAHGAGIVHRDIKPANLFLAHGHGGEIVVKVLDFGIAKIRTDPAYGIDTTGLTSSGTLLGSPVYMSPEQARGIKTIDHRTDIWSLGVVLYRALTGRTPHQGADAIGALILAICTRPPPLVQDLAPWVPAEVAFLCHTALRIEADGRFRSAEAMLHGIRALTPEGLGLREDMLAPLTEAERTAVAHRLDCATTQILSSPSAAANAQPDLPPRDTAVASQALQAACPGEARVNPAPGPVQPGATPREAGGRIRRMGALGAALTLALGGAAVAAMALREAGARAGARPEEQQHVAQSPAAQPEAVAPASVSSVAVRISPQDASVEVDGVRKDPNDGAIELTGALGTVRRVRLFKDGSELVEEVVITPQGAQPGALELAAAAHRRRDAVENAPPSSAVVRSGIAPQNRKKKRVTVTRSPPAPTATAAAAPPPREITAPAISDIVEPYK</sequence>
<dbReference type="Proteomes" id="UP000295497">
    <property type="component" value="Chromosome"/>
</dbReference>
<name>A0A4P2R6F3_SORCE</name>
<evidence type="ECO:0000256" key="1">
    <source>
        <dbReference type="ARBA" id="ARBA00022679"/>
    </source>
</evidence>
<dbReference type="EMBL" id="CP012672">
    <property type="protein sequence ID" value="AUX38398.1"/>
    <property type="molecule type" value="Genomic_DNA"/>
</dbReference>
<feature type="domain" description="Protein kinase" evidence="7">
    <location>
        <begin position="10"/>
        <end position="282"/>
    </location>
</feature>
<organism evidence="8 9">
    <name type="scientific">Sorangium cellulosum</name>
    <name type="common">Polyangium cellulosum</name>
    <dbReference type="NCBI Taxonomy" id="56"/>
    <lineage>
        <taxon>Bacteria</taxon>
        <taxon>Pseudomonadati</taxon>
        <taxon>Myxococcota</taxon>
        <taxon>Polyangia</taxon>
        <taxon>Polyangiales</taxon>
        <taxon>Polyangiaceae</taxon>
        <taxon>Sorangium</taxon>
    </lineage>
</organism>
<protein>
    <submittedName>
        <fullName evidence="8">Protein kinase</fullName>
        <ecNumber evidence="8">2.7.11.1</ecNumber>
    </submittedName>
</protein>
<evidence type="ECO:0000313" key="9">
    <source>
        <dbReference type="Proteomes" id="UP000295497"/>
    </source>
</evidence>
<dbReference type="PANTHER" id="PTHR43289:SF6">
    <property type="entry name" value="SERINE_THREONINE-PROTEIN KINASE NEKL-3"/>
    <property type="match status" value="1"/>
</dbReference>
<feature type="binding site" evidence="5">
    <location>
        <position position="39"/>
    </location>
    <ligand>
        <name>ATP</name>
        <dbReference type="ChEBI" id="CHEBI:30616"/>
    </ligand>
</feature>
<feature type="compositionally biased region" description="Low complexity" evidence="6">
    <location>
        <begin position="415"/>
        <end position="428"/>
    </location>
</feature>
<dbReference type="AlphaFoldDB" id="A0A4P2R6F3"/>
<feature type="region of interest" description="Disordered" evidence="6">
    <location>
        <begin position="404"/>
        <end position="428"/>
    </location>
</feature>
<dbReference type="Gene3D" id="3.30.200.20">
    <property type="entry name" value="Phosphorylase Kinase, domain 1"/>
    <property type="match status" value="1"/>
</dbReference>
<dbReference type="PANTHER" id="PTHR43289">
    <property type="entry name" value="MITOGEN-ACTIVATED PROTEIN KINASE KINASE KINASE 20-RELATED"/>
    <property type="match status" value="1"/>
</dbReference>
<dbReference type="InterPro" id="IPR000719">
    <property type="entry name" value="Prot_kinase_dom"/>
</dbReference>
<dbReference type="Gene3D" id="1.10.510.10">
    <property type="entry name" value="Transferase(Phosphotransferase) domain 1"/>
    <property type="match status" value="1"/>
</dbReference>
<dbReference type="SMART" id="SM00220">
    <property type="entry name" value="S_TKc"/>
    <property type="match status" value="1"/>
</dbReference>
<evidence type="ECO:0000313" key="8">
    <source>
        <dbReference type="EMBL" id="AUX38398.1"/>
    </source>
</evidence>
<keyword evidence="3 8" id="KW-0418">Kinase</keyword>
<keyword evidence="4 5" id="KW-0067">ATP-binding</keyword>
<proteinExistence type="predicted"/>
<evidence type="ECO:0000256" key="3">
    <source>
        <dbReference type="ARBA" id="ARBA00022777"/>
    </source>
</evidence>
<dbReference type="Pfam" id="PF00069">
    <property type="entry name" value="Pkinase"/>
    <property type="match status" value="1"/>
</dbReference>
<dbReference type="InterPro" id="IPR017441">
    <property type="entry name" value="Protein_kinase_ATP_BS"/>
</dbReference>
<gene>
    <name evidence="8" type="ORF">SOCE836_106420</name>
</gene>
<dbReference type="InterPro" id="IPR008271">
    <property type="entry name" value="Ser/Thr_kinase_AS"/>
</dbReference>
<dbReference type="InterPro" id="IPR011009">
    <property type="entry name" value="Kinase-like_dom_sf"/>
</dbReference>
<dbReference type="PROSITE" id="PS00108">
    <property type="entry name" value="PROTEIN_KINASE_ST"/>
    <property type="match status" value="1"/>
</dbReference>
<evidence type="ECO:0000256" key="5">
    <source>
        <dbReference type="PROSITE-ProRule" id="PRU10141"/>
    </source>
</evidence>
<dbReference type="PROSITE" id="PS00107">
    <property type="entry name" value="PROTEIN_KINASE_ATP"/>
    <property type="match status" value="1"/>
</dbReference>
<keyword evidence="1 8" id="KW-0808">Transferase</keyword>
<dbReference type="CDD" id="cd14014">
    <property type="entry name" value="STKc_PknB_like"/>
    <property type="match status" value="1"/>
</dbReference>
<dbReference type="PROSITE" id="PS50011">
    <property type="entry name" value="PROTEIN_KINASE_DOM"/>
    <property type="match status" value="1"/>
</dbReference>
<dbReference type="EC" id="2.7.11.1" evidence="8"/>
<keyword evidence="2 5" id="KW-0547">Nucleotide-binding</keyword>
<evidence type="ECO:0000256" key="6">
    <source>
        <dbReference type="SAM" id="MobiDB-lite"/>
    </source>
</evidence>
<feature type="compositionally biased region" description="Low complexity" evidence="6">
    <location>
        <begin position="543"/>
        <end position="559"/>
    </location>
</feature>
<evidence type="ECO:0000256" key="2">
    <source>
        <dbReference type="ARBA" id="ARBA00022741"/>
    </source>
</evidence>
<dbReference type="GO" id="GO:0004674">
    <property type="term" value="F:protein serine/threonine kinase activity"/>
    <property type="evidence" value="ECO:0007669"/>
    <property type="project" value="UniProtKB-EC"/>
</dbReference>
<dbReference type="SUPFAM" id="SSF56112">
    <property type="entry name" value="Protein kinase-like (PK-like)"/>
    <property type="match status" value="1"/>
</dbReference>
<accession>A0A4P2R6F3</accession>
<reference evidence="8 9" key="1">
    <citation type="submission" date="2015-09" db="EMBL/GenBank/DDBJ databases">
        <title>Sorangium comparison.</title>
        <authorList>
            <person name="Zaburannyi N."/>
            <person name="Bunk B."/>
            <person name="Overmann J."/>
            <person name="Mueller R."/>
        </authorList>
    </citation>
    <scope>NUCLEOTIDE SEQUENCE [LARGE SCALE GENOMIC DNA]</scope>
    <source>
        <strain evidence="8 9">So ce836</strain>
    </source>
</reference>